<keyword evidence="3" id="KW-1185">Reference proteome</keyword>
<name>A0ABQ9Y4T7_9EUKA</name>
<evidence type="ECO:0000313" key="2">
    <source>
        <dbReference type="EMBL" id="KAK2958715.1"/>
    </source>
</evidence>
<feature type="compositionally biased region" description="Polar residues" evidence="1">
    <location>
        <begin position="373"/>
        <end position="383"/>
    </location>
</feature>
<feature type="region of interest" description="Disordered" evidence="1">
    <location>
        <begin position="325"/>
        <end position="385"/>
    </location>
</feature>
<organism evidence="2 3">
    <name type="scientific">Blattamonas nauphoetae</name>
    <dbReference type="NCBI Taxonomy" id="2049346"/>
    <lineage>
        <taxon>Eukaryota</taxon>
        <taxon>Metamonada</taxon>
        <taxon>Preaxostyla</taxon>
        <taxon>Oxymonadida</taxon>
        <taxon>Blattamonas</taxon>
    </lineage>
</organism>
<proteinExistence type="predicted"/>
<protein>
    <submittedName>
        <fullName evidence="2">Uncharacterized protein</fullName>
    </submittedName>
</protein>
<dbReference type="Proteomes" id="UP001281761">
    <property type="component" value="Unassembled WGS sequence"/>
</dbReference>
<sequence>MTPGTFTIASVELVVASYHTRQKPFLLTMKDDKIEFVENRVYFVYDKIHKPCAKQLQIRNLTNATIVVDILFPDLPEFFLSEGSKVAFCLHSSFFISNHYFKYPLLPNELHTFVPRFTPNKWGVWKDKFTFIFDNQRVEIPCRGTPSYTQFLLPPIVTFDLPDPPEVIVKHYTFEPHYNAEHRFIVDTNTLNPCIVVEPKEGVIHKENVSFTITFTPPNPLPQSLDLGSMSICGPSIAQRTTIFKLETTLPISFTSDTGEAVKHLTLLQKRPGHSLLNSTRTGSYLSPTGSGWSGSHRHRTNVSGSTGSMSMSFSFSLSSYDAEDSEQKAKEKRRHESSSSKKDRKRSKKSEKSRTSSKESSVLSAHRKHTHGQPQSSHNTRPSLFMSDLSSLFSSSYSTSRSASTSGLSSSESKSSGSTLDTSIISSFLLSSSQADEDSSLFMSSVSSIFDESSNYISSLTSSLQTNTSTPITSSVIHSRSEQTDKPASSSGLSALSLLSSAMTSQKGLSRHSSPFVPTNQRVSTGCSSMKGKRGGVHPSASSSHSSSTVQSNMTTVASTDSQSHTPSMDVTEKEGEGEEDILAVQVIPTTNPQRRSASLTSEMTLSLSEAHSHPYFSNKRRSDSESSSLLSGSISFETLKGKDRQREEWLDPTTLLMPPLASKSMDVDPSTSFVSSSTATPSTSFPFSSSFSMTDNTSDITSEAYETIPAAPKGTDSPFHITFVITTVFPNSFVNDFVDLNEADYGISFWNQIPGGKSAAINYWLHVSSLSRARKILSAYSRDKFTVFSLKFKVIQKINQEQRKMTRAGGVIKHGEVYTVADLSVLAEFRGMADQMRAYVGCICENLSKTQGLSDVSLQRPKEEKNEGTSSTSSSGSTPKFFEPAHSWRHSRAGRRRDY</sequence>
<feature type="compositionally biased region" description="Polar residues" evidence="1">
    <location>
        <begin position="508"/>
        <end position="529"/>
    </location>
</feature>
<feature type="compositionally biased region" description="Polar residues" evidence="1">
    <location>
        <begin position="276"/>
        <end position="291"/>
    </location>
</feature>
<feature type="compositionally biased region" description="Basic residues" evidence="1">
    <location>
        <begin position="889"/>
        <end position="901"/>
    </location>
</feature>
<accession>A0ABQ9Y4T7</accession>
<gene>
    <name evidence="2" type="ORF">BLNAU_6218</name>
</gene>
<evidence type="ECO:0000313" key="3">
    <source>
        <dbReference type="Proteomes" id="UP001281761"/>
    </source>
</evidence>
<feature type="region of interest" description="Disordered" evidence="1">
    <location>
        <begin position="466"/>
        <end position="493"/>
    </location>
</feature>
<feature type="compositionally biased region" description="Polar residues" evidence="1">
    <location>
        <begin position="554"/>
        <end position="570"/>
    </location>
</feature>
<feature type="compositionally biased region" description="Low complexity" evidence="1">
    <location>
        <begin position="870"/>
        <end position="880"/>
    </location>
</feature>
<feature type="region of interest" description="Disordered" evidence="1">
    <location>
        <begin position="508"/>
        <end position="578"/>
    </location>
</feature>
<feature type="compositionally biased region" description="Low complexity" evidence="1">
    <location>
        <begin position="541"/>
        <end position="553"/>
    </location>
</feature>
<evidence type="ECO:0000256" key="1">
    <source>
        <dbReference type="SAM" id="MobiDB-lite"/>
    </source>
</evidence>
<feature type="region of interest" description="Disordered" evidence="1">
    <location>
        <begin position="857"/>
        <end position="901"/>
    </location>
</feature>
<feature type="region of interest" description="Disordered" evidence="1">
    <location>
        <begin position="274"/>
        <end position="308"/>
    </location>
</feature>
<feature type="compositionally biased region" description="Basic and acidic residues" evidence="1">
    <location>
        <begin position="326"/>
        <end position="342"/>
    </location>
</feature>
<dbReference type="EMBL" id="JARBJD010000035">
    <property type="protein sequence ID" value="KAK2958715.1"/>
    <property type="molecule type" value="Genomic_DNA"/>
</dbReference>
<reference evidence="2 3" key="1">
    <citation type="journal article" date="2022" name="bioRxiv">
        <title>Genomics of Preaxostyla Flagellates Illuminates Evolutionary Transitions and the Path Towards Mitochondrial Loss.</title>
        <authorList>
            <person name="Novak L.V.F."/>
            <person name="Treitli S.C."/>
            <person name="Pyrih J."/>
            <person name="Halakuc P."/>
            <person name="Pipaliya S.V."/>
            <person name="Vacek V."/>
            <person name="Brzon O."/>
            <person name="Soukal P."/>
            <person name="Eme L."/>
            <person name="Dacks J.B."/>
            <person name="Karnkowska A."/>
            <person name="Elias M."/>
            <person name="Hampl V."/>
        </authorList>
    </citation>
    <scope>NUCLEOTIDE SEQUENCE [LARGE SCALE GENOMIC DNA]</scope>
    <source>
        <strain evidence="2">NAU3</strain>
        <tissue evidence="2">Gut</tissue>
    </source>
</reference>
<comment type="caution">
    <text evidence="2">The sequence shown here is derived from an EMBL/GenBank/DDBJ whole genome shotgun (WGS) entry which is preliminary data.</text>
</comment>